<proteinExistence type="predicted"/>
<evidence type="ECO:0000313" key="2">
    <source>
        <dbReference type="EMBL" id="AOU99371.1"/>
    </source>
</evidence>
<feature type="signal peptide" evidence="1">
    <location>
        <begin position="1"/>
        <end position="25"/>
    </location>
</feature>
<sequence length="232" mass="24830">MKPFSSYAKLGLAIIVIGATNQAFGATHTPSRVLTAEYALPGHQHIAISIDPAGVTQESFVYGKAGIKGQKSVTYWIKGTKVISCFTQPGETQAQAHLVTTPRKRIVGPEIGAIRIAPTTRQVNVLGHIGREYQISARIDGRAHSWTVILAKGKNMASLNRALNQALAAVGDIQPSHEVAATMRAISLDPSLHGYAPLVVGDSIKLTAMHTESASQIMLPSIPVYEESHKHV</sequence>
<evidence type="ECO:0000256" key="1">
    <source>
        <dbReference type="SAM" id="SignalP"/>
    </source>
</evidence>
<dbReference type="KEGG" id="aprs:BI364_16840"/>
<organism evidence="2 3">
    <name type="scientific">Acidihalobacter yilgarnensis</name>
    <dbReference type="NCBI Taxonomy" id="2819280"/>
    <lineage>
        <taxon>Bacteria</taxon>
        <taxon>Pseudomonadati</taxon>
        <taxon>Pseudomonadota</taxon>
        <taxon>Gammaproteobacteria</taxon>
        <taxon>Chromatiales</taxon>
        <taxon>Ectothiorhodospiraceae</taxon>
        <taxon>Acidihalobacter</taxon>
    </lineage>
</organism>
<reference evidence="3" key="1">
    <citation type="submission" date="2016-09" db="EMBL/GenBank/DDBJ databases">
        <title>Acidihalobacter prosperus F5.</title>
        <authorList>
            <person name="Khaleque H.N."/>
            <person name="Ramsay J.P."/>
            <person name="Kaksonen A.H."/>
            <person name="Boxall N.J."/>
            <person name="Watkin E.L.J."/>
        </authorList>
    </citation>
    <scope>NUCLEOTIDE SEQUENCE [LARGE SCALE GENOMIC DNA]</scope>
    <source>
        <strain evidence="3">F5</strain>
    </source>
</reference>
<dbReference type="RefSeq" id="WP_070079720.1">
    <property type="nucleotide sequence ID" value="NZ_CP017415.1"/>
</dbReference>
<keyword evidence="3" id="KW-1185">Reference proteome</keyword>
<evidence type="ECO:0000313" key="3">
    <source>
        <dbReference type="Proteomes" id="UP000095401"/>
    </source>
</evidence>
<keyword evidence="1" id="KW-0732">Signal</keyword>
<name>A0A1D8IS98_9GAMM</name>
<gene>
    <name evidence="2" type="ORF">BI364_16840</name>
</gene>
<protein>
    <submittedName>
        <fullName evidence="2">Uncharacterized protein</fullName>
    </submittedName>
</protein>
<dbReference type="EMBL" id="CP017415">
    <property type="protein sequence ID" value="AOU99371.1"/>
    <property type="molecule type" value="Genomic_DNA"/>
</dbReference>
<accession>A0A1D8IS98</accession>
<dbReference type="AlphaFoldDB" id="A0A1D8IS98"/>
<dbReference type="Proteomes" id="UP000095401">
    <property type="component" value="Chromosome"/>
</dbReference>
<feature type="chain" id="PRO_5009108406" evidence="1">
    <location>
        <begin position="26"/>
        <end position="232"/>
    </location>
</feature>